<dbReference type="InterPro" id="IPR050563">
    <property type="entry name" value="4-hydroxybenzoyl-CoA_TE"/>
</dbReference>
<dbReference type="CDD" id="cd00586">
    <property type="entry name" value="4HBT"/>
    <property type="match status" value="1"/>
</dbReference>
<name>A0A271IZ74_9BACT</name>
<dbReference type="Gene3D" id="3.10.129.10">
    <property type="entry name" value="Hotdog Thioesterase"/>
    <property type="match status" value="1"/>
</dbReference>
<proteinExistence type="predicted"/>
<reference evidence="1 2" key="1">
    <citation type="submission" date="2016-11" db="EMBL/GenBank/DDBJ databases">
        <title>Study of marine rhodopsin-containing bacteria.</title>
        <authorList>
            <person name="Yoshizawa S."/>
            <person name="Kumagai Y."/>
            <person name="Kogure K."/>
        </authorList>
    </citation>
    <scope>NUCLEOTIDE SEQUENCE [LARGE SCALE GENOMIC DNA]</scope>
    <source>
        <strain evidence="1 2">SAORIC-28</strain>
    </source>
</reference>
<dbReference type="SUPFAM" id="SSF54637">
    <property type="entry name" value="Thioesterase/thiol ester dehydrase-isomerase"/>
    <property type="match status" value="1"/>
</dbReference>
<dbReference type="Proteomes" id="UP000216339">
    <property type="component" value="Unassembled WGS sequence"/>
</dbReference>
<keyword evidence="2" id="KW-1185">Reference proteome</keyword>
<sequence>MPEPLYTARLAVRWSDMDELGHVNNAVYQTYFEQARIELFERWAGDGEAWPGAPETGPVLVAVEAQFKKPVVYPATVVVRLTAGEAGRTSLPLDCELTIEGDEGTVYATARTVLVWIDRATGRAVRLPDAIRQRLASG</sequence>
<dbReference type="Pfam" id="PF13279">
    <property type="entry name" value="4HBT_2"/>
    <property type="match status" value="1"/>
</dbReference>
<evidence type="ECO:0008006" key="3">
    <source>
        <dbReference type="Google" id="ProtNLM"/>
    </source>
</evidence>
<dbReference type="OrthoDB" id="9791529at2"/>
<dbReference type="GO" id="GO:0047617">
    <property type="term" value="F:fatty acyl-CoA hydrolase activity"/>
    <property type="evidence" value="ECO:0007669"/>
    <property type="project" value="TreeGrafter"/>
</dbReference>
<dbReference type="AlphaFoldDB" id="A0A271IZ74"/>
<dbReference type="EMBL" id="MQWD01000001">
    <property type="protein sequence ID" value="PAP76114.1"/>
    <property type="molecule type" value="Genomic_DNA"/>
</dbReference>
<comment type="caution">
    <text evidence="1">The sequence shown here is derived from an EMBL/GenBank/DDBJ whole genome shotgun (WGS) entry which is preliminary data.</text>
</comment>
<dbReference type="PANTHER" id="PTHR31793">
    <property type="entry name" value="4-HYDROXYBENZOYL-COA THIOESTERASE FAMILY MEMBER"/>
    <property type="match status" value="1"/>
</dbReference>
<protein>
    <recommendedName>
        <fullName evidence="3">Thioesterase</fullName>
    </recommendedName>
</protein>
<dbReference type="InterPro" id="IPR029069">
    <property type="entry name" value="HotDog_dom_sf"/>
</dbReference>
<gene>
    <name evidence="1" type="ORF">BSZ37_06470</name>
</gene>
<dbReference type="PANTHER" id="PTHR31793:SF24">
    <property type="entry name" value="LONG-CHAIN ACYL-COA THIOESTERASE FADM"/>
    <property type="match status" value="1"/>
</dbReference>
<dbReference type="RefSeq" id="WP_095509754.1">
    <property type="nucleotide sequence ID" value="NZ_MQWD01000001.1"/>
</dbReference>
<organism evidence="1 2">
    <name type="scientific">Rubrivirga marina</name>
    <dbReference type="NCBI Taxonomy" id="1196024"/>
    <lineage>
        <taxon>Bacteria</taxon>
        <taxon>Pseudomonadati</taxon>
        <taxon>Rhodothermota</taxon>
        <taxon>Rhodothermia</taxon>
        <taxon>Rhodothermales</taxon>
        <taxon>Rubricoccaceae</taxon>
        <taxon>Rubrivirga</taxon>
    </lineage>
</organism>
<evidence type="ECO:0000313" key="2">
    <source>
        <dbReference type="Proteomes" id="UP000216339"/>
    </source>
</evidence>
<evidence type="ECO:0000313" key="1">
    <source>
        <dbReference type="EMBL" id="PAP76114.1"/>
    </source>
</evidence>
<accession>A0A271IZ74</accession>